<dbReference type="EMBL" id="CP045892">
    <property type="protein sequence ID" value="QQP53118.1"/>
    <property type="molecule type" value="Genomic_DNA"/>
</dbReference>
<evidence type="ECO:0000313" key="4">
    <source>
        <dbReference type="Proteomes" id="UP000595437"/>
    </source>
</evidence>
<dbReference type="OrthoDB" id="8182952at2759"/>
<feature type="region of interest" description="Disordered" evidence="2">
    <location>
        <begin position="496"/>
        <end position="515"/>
    </location>
</feature>
<organism evidence="3 4">
    <name type="scientific">Caligus rogercresseyi</name>
    <name type="common">Sea louse</name>
    <dbReference type="NCBI Taxonomy" id="217165"/>
    <lineage>
        <taxon>Eukaryota</taxon>
        <taxon>Metazoa</taxon>
        <taxon>Ecdysozoa</taxon>
        <taxon>Arthropoda</taxon>
        <taxon>Crustacea</taxon>
        <taxon>Multicrustacea</taxon>
        <taxon>Hexanauplia</taxon>
        <taxon>Copepoda</taxon>
        <taxon>Siphonostomatoida</taxon>
        <taxon>Caligidae</taxon>
        <taxon>Caligus</taxon>
    </lineage>
</organism>
<feature type="compositionally biased region" description="Polar residues" evidence="2">
    <location>
        <begin position="140"/>
        <end position="154"/>
    </location>
</feature>
<keyword evidence="4" id="KW-1185">Reference proteome</keyword>
<proteinExistence type="predicted"/>
<evidence type="ECO:0000256" key="1">
    <source>
        <dbReference type="SAM" id="Coils"/>
    </source>
</evidence>
<dbReference type="Proteomes" id="UP000595437">
    <property type="component" value="Chromosome 3"/>
</dbReference>
<reference evidence="4" key="1">
    <citation type="submission" date="2021-01" db="EMBL/GenBank/DDBJ databases">
        <title>Caligus Genome Assembly.</title>
        <authorList>
            <person name="Gallardo-Escarate C."/>
        </authorList>
    </citation>
    <scope>NUCLEOTIDE SEQUENCE [LARGE SCALE GENOMIC DNA]</scope>
</reference>
<name>A0A7T8QS19_CALRO</name>
<sequence length="877" mass="99103">MKKQRSIYLDIKKKIEEKRQIEEEEALERRKRRAQKAEAKMEERLIHIERARLAKRIDEDPLKTMSSKRDASSSRMTSPSSRKTFDDFDEFDEEAEEDLDHEFTMNEEKAAEKSNAISLREMIRRKASSKPTTPPGFRLSPSTSQRESPSQSTLEIPAELAFIMSKMDKIEMDSTHKTLERSWSHYHQLLSMEPIKTPFLSKAKDTEVQDSLALFKMILRFMNEPNQSGVKDKKRVNMALDATFPDFEMRPVAVNSFTTAEEFAANALSSRSISEITGWSVAFEMGDDLFELNGSDYVLDVIAERELPSVFPKSKLPFLRVSGSIERKSERAPMPLPVEEIITSVPIHKKMRSKSEDILNGTEDLGLAQNSILNNRYFESKEEARSKSLDNLLNSNNYGLSENSRLNQRYHDIFKAEDDTKSEWQDIPQKNDRYFSTPDLLEMPPPHKNSKEASKHLTMSSDNLKLTEELEMAIAGGAVNPQLLKKGRPRFVKGRRNHLKHSSALSDTSEAPSIASHVRRVRVPSQASDVDQFLDDLFMPVLDVEDAGLSDAKSLAASMKGGGAKKFKKLTHTRKPRDGGGQPQQAPAMGFQPIPGLVSPTMSPPPMLIPTPLQGTSAQATPSLNQDGSALAFTYVPVPVYNLGGMSLQGGMITPKMNEEPNNPPNSMMGPSYQQAFIQNAVAQICRSNSSSCFRTKLYLSFCPKHLLSPGRLALPFRSLRSNRQARHHILNHIRRKLSSSPKGVPSMDMDLSGIMDPYMRARTVRIGKWRWPPPKEELNEGFFEFKLRKLQEKQLGHNGSHITPNFFLEDVTQEMSKKNEGQEMQNEAIDGKGYTGTVNKIEYTETISEIKKSPLEEENQRLGKYNFFVLSSGPHI</sequence>
<gene>
    <name evidence="3" type="ORF">FKW44_005476</name>
</gene>
<evidence type="ECO:0000256" key="2">
    <source>
        <dbReference type="SAM" id="MobiDB-lite"/>
    </source>
</evidence>
<dbReference type="Gene3D" id="3.10.20.90">
    <property type="entry name" value="Phosphatidylinositol 3-kinase Catalytic Subunit, Chain A, domain 1"/>
    <property type="match status" value="1"/>
</dbReference>
<evidence type="ECO:0000313" key="3">
    <source>
        <dbReference type="EMBL" id="QQP53118.1"/>
    </source>
</evidence>
<dbReference type="AlphaFoldDB" id="A0A7T8QS19"/>
<feature type="coiled-coil region" evidence="1">
    <location>
        <begin position="11"/>
        <end position="44"/>
    </location>
</feature>
<feature type="compositionally biased region" description="Acidic residues" evidence="2">
    <location>
        <begin position="87"/>
        <end position="100"/>
    </location>
</feature>
<protein>
    <submittedName>
        <fullName evidence="3">Myosin 15</fullName>
    </submittedName>
</protein>
<accession>A0A7T8QS19</accession>
<feature type="compositionally biased region" description="Basic and acidic residues" evidence="2">
    <location>
        <begin position="55"/>
        <end position="72"/>
    </location>
</feature>
<feature type="region of interest" description="Disordered" evidence="2">
    <location>
        <begin position="569"/>
        <end position="588"/>
    </location>
</feature>
<feature type="compositionally biased region" description="Basic and acidic residues" evidence="2">
    <location>
        <begin position="101"/>
        <end position="112"/>
    </location>
</feature>
<feature type="region of interest" description="Disordered" evidence="2">
    <location>
        <begin position="55"/>
        <end position="154"/>
    </location>
</feature>
<keyword evidence="1" id="KW-0175">Coiled coil</keyword>